<dbReference type="GO" id="GO:0005886">
    <property type="term" value="C:plasma membrane"/>
    <property type="evidence" value="ECO:0007669"/>
    <property type="project" value="UniProtKB-SubCell"/>
</dbReference>
<comment type="function">
    <text evidence="12">Fluoride-specific ion channel. Important for reducing fluoride concentration in the cell, thus reducing its toxicity.</text>
</comment>
<evidence type="ECO:0000256" key="12">
    <source>
        <dbReference type="HAMAP-Rule" id="MF_00454"/>
    </source>
</evidence>
<keyword evidence="12" id="KW-0479">Metal-binding</keyword>
<dbReference type="EMBL" id="QETF01000001">
    <property type="protein sequence ID" value="PWG18584.1"/>
    <property type="molecule type" value="Genomic_DNA"/>
</dbReference>
<accession>A0A2V1PA91</accession>
<name>A0A2V1PA91_9RHOB</name>
<keyword evidence="4 12" id="KW-0812">Transmembrane</keyword>
<keyword evidence="12" id="KW-0813">Transport</keyword>
<dbReference type="PANTHER" id="PTHR28259:SF1">
    <property type="entry name" value="FLUORIDE EXPORT PROTEIN 1-RELATED"/>
    <property type="match status" value="1"/>
</dbReference>
<evidence type="ECO:0000256" key="10">
    <source>
        <dbReference type="ARBA" id="ARBA00035120"/>
    </source>
</evidence>
<evidence type="ECO:0000256" key="7">
    <source>
        <dbReference type="ARBA" id="ARBA00023065"/>
    </source>
</evidence>
<keyword evidence="5 12" id="KW-1133">Transmembrane helix</keyword>
<keyword evidence="6 12" id="KW-0915">Sodium</keyword>
<evidence type="ECO:0000256" key="9">
    <source>
        <dbReference type="ARBA" id="ARBA00023303"/>
    </source>
</evidence>
<evidence type="ECO:0000256" key="5">
    <source>
        <dbReference type="ARBA" id="ARBA00022989"/>
    </source>
</evidence>
<evidence type="ECO:0000256" key="2">
    <source>
        <dbReference type="ARBA" id="ARBA00022475"/>
    </source>
</evidence>
<dbReference type="OrthoDB" id="9806299at2"/>
<dbReference type="Proteomes" id="UP000245293">
    <property type="component" value="Unassembled WGS sequence"/>
</dbReference>
<feature type="transmembrane region" description="Helical" evidence="12">
    <location>
        <begin position="103"/>
        <end position="125"/>
    </location>
</feature>
<gene>
    <name evidence="12" type="primary">fluC</name>
    <name evidence="12" type="synonym">crcB</name>
    <name evidence="13" type="ORF">DFK10_01300</name>
</gene>
<keyword evidence="7 12" id="KW-0406">Ion transport</keyword>
<organism evidence="13 14">
    <name type="scientific">Salibaculum griseiflavum</name>
    <dbReference type="NCBI Taxonomy" id="1914409"/>
    <lineage>
        <taxon>Bacteria</taxon>
        <taxon>Pseudomonadati</taxon>
        <taxon>Pseudomonadota</taxon>
        <taxon>Alphaproteobacteria</taxon>
        <taxon>Rhodobacterales</taxon>
        <taxon>Roseobacteraceae</taxon>
        <taxon>Salibaculum</taxon>
    </lineage>
</organism>
<comment type="activity regulation">
    <text evidence="12">Na(+) is not transported, but it plays an essential structural role and its presence is essential for fluoride channel function.</text>
</comment>
<comment type="similarity">
    <text evidence="10 12">Belongs to the fluoride channel Fluc/FEX (TC 1.A.43) family.</text>
</comment>
<evidence type="ECO:0000256" key="6">
    <source>
        <dbReference type="ARBA" id="ARBA00023053"/>
    </source>
</evidence>
<dbReference type="RefSeq" id="WP_109385777.1">
    <property type="nucleotide sequence ID" value="NZ_QETF01000001.1"/>
</dbReference>
<keyword evidence="14" id="KW-1185">Reference proteome</keyword>
<evidence type="ECO:0000313" key="14">
    <source>
        <dbReference type="Proteomes" id="UP000245293"/>
    </source>
</evidence>
<dbReference type="Pfam" id="PF02537">
    <property type="entry name" value="CRCB"/>
    <property type="match status" value="1"/>
</dbReference>
<dbReference type="AlphaFoldDB" id="A0A2V1PA91"/>
<dbReference type="InterPro" id="IPR003691">
    <property type="entry name" value="FluC"/>
</dbReference>
<dbReference type="GO" id="GO:0140114">
    <property type="term" value="P:cellular detoxification of fluoride"/>
    <property type="evidence" value="ECO:0007669"/>
    <property type="project" value="UniProtKB-UniRule"/>
</dbReference>
<evidence type="ECO:0000256" key="3">
    <source>
        <dbReference type="ARBA" id="ARBA00022519"/>
    </source>
</evidence>
<dbReference type="GO" id="GO:0046872">
    <property type="term" value="F:metal ion binding"/>
    <property type="evidence" value="ECO:0007669"/>
    <property type="project" value="UniProtKB-KW"/>
</dbReference>
<dbReference type="PANTHER" id="PTHR28259">
    <property type="entry name" value="FLUORIDE EXPORT PROTEIN 1-RELATED"/>
    <property type="match status" value="1"/>
</dbReference>
<feature type="transmembrane region" description="Helical" evidence="12">
    <location>
        <begin position="37"/>
        <end position="57"/>
    </location>
</feature>
<keyword evidence="2 12" id="KW-1003">Cell membrane</keyword>
<keyword evidence="8 12" id="KW-0472">Membrane</keyword>
<feature type="binding site" evidence="12">
    <location>
        <position position="78"/>
    </location>
    <ligand>
        <name>Na(+)</name>
        <dbReference type="ChEBI" id="CHEBI:29101"/>
        <note>structural</note>
    </ligand>
</feature>
<evidence type="ECO:0000256" key="1">
    <source>
        <dbReference type="ARBA" id="ARBA00004651"/>
    </source>
</evidence>
<feature type="binding site" evidence="12">
    <location>
        <position position="75"/>
    </location>
    <ligand>
        <name>Na(+)</name>
        <dbReference type="ChEBI" id="CHEBI:29101"/>
        <note>structural</note>
    </ligand>
</feature>
<reference evidence="14" key="1">
    <citation type="submission" date="2018-05" db="EMBL/GenBank/DDBJ databases">
        <authorList>
            <person name="Du Z."/>
            <person name="Wang X."/>
        </authorList>
    </citation>
    <scope>NUCLEOTIDE SEQUENCE [LARGE SCALE GENOMIC DNA]</scope>
    <source>
        <strain evidence="14">WDS4C29</strain>
    </source>
</reference>
<comment type="catalytic activity">
    <reaction evidence="11">
        <text>fluoride(in) = fluoride(out)</text>
        <dbReference type="Rhea" id="RHEA:76159"/>
        <dbReference type="ChEBI" id="CHEBI:17051"/>
    </reaction>
    <physiologicalReaction direction="left-to-right" evidence="11">
        <dbReference type="Rhea" id="RHEA:76160"/>
    </physiologicalReaction>
</comment>
<comment type="subcellular location">
    <subcellularLocation>
        <location evidence="1 12">Cell membrane</location>
        <topology evidence="1 12">Multi-pass membrane protein</topology>
    </subcellularLocation>
</comment>
<feature type="transmembrane region" description="Helical" evidence="12">
    <location>
        <begin position="64"/>
        <end position="83"/>
    </location>
</feature>
<evidence type="ECO:0000256" key="11">
    <source>
        <dbReference type="ARBA" id="ARBA00035585"/>
    </source>
</evidence>
<keyword evidence="3" id="KW-0997">Cell inner membrane</keyword>
<evidence type="ECO:0000256" key="4">
    <source>
        <dbReference type="ARBA" id="ARBA00022692"/>
    </source>
</evidence>
<evidence type="ECO:0000313" key="13">
    <source>
        <dbReference type="EMBL" id="PWG18584.1"/>
    </source>
</evidence>
<keyword evidence="9 12" id="KW-0407">Ion channel</keyword>
<dbReference type="GO" id="GO:0062054">
    <property type="term" value="F:fluoride channel activity"/>
    <property type="evidence" value="ECO:0007669"/>
    <property type="project" value="UniProtKB-UniRule"/>
</dbReference>
<dbReference type="HAMAP" id="MF_00454">
    <property type="entry name" value="FluC"/>
    <property type="match status" value="1"/>
</dbReference>
<protein>
    <recommendedName>
        <fullName evidence="12">Fluoride-specific ion channel FluC</fullName>
    </recommendedName>
</protein>
<evidence type="ECO:0000256" key="8">
    <source>
        <dbReference type="ARBA" id="ARBA00023136"/>
    </source>
</evidence>
<sequence>MLITMLQVALGGAIGSAARFAAGVAIARGFGAGGFPLGVLTVNILGSFLMGAFVVFLGQRGLTALNPFLMTGLLGGFTTFSAFSLETLTLVERGALGQAGLYVGLSVAGSLLAIAAGVCAMRSVLA</sequence>
<comment type="caution">
    <text evidence="13">The sequence shown here is derived from an EMBL/GenBank/DDBJ whole genome shotgun (WGS) entry which is preliminary data.</text>
</comment>
<proteinExistence type="inferred from homology"/>